<feature type="compositionally biased region" description="Low complexity" evidence="1">
    <location>
        <begin position="188"/>
        <end position="213"/>
    </location>
</feature>
<feature type="compositionally biased region" description="Polar residues" evidence="1">
    <location>
        <begin position="854"/>
        <end position="871"/>
    </location>
</feature>
<keyword evidence="3" id="KW-1185">Reference proteome</keyword>
<gene>
    <name evidence="2" type="ORF">P167DRAFT_575133</name>
</gene>
<evidence type="ECO:0000256" key="1">
    <source>
        <dbReference type="SAM" id="MobiDB-lite"/>
    </source>
</evidence>
<protein>
    <submittedName>
        <fullName evidence="2">Uncharacterized protein</fullName>
    </submittedName>
</protein>
<feature type="compositionally biased region" description="Low complexity" evidence="1">
    <location>
        <begin position="168"/>
        <end position="178"/>
    </location>
</feature>
<feature type="compositionally biased region" description="Low complexity" evidence="1">
    <location>
        <begin position="1038"/>
        <end position="1053"/>
    </location>
</feature>
<feature type="region of interest" description="Disordered" evidence="1">
    <location>
        <begin position="81"/>
        <end position="220"/>
    </location>
</feature>
<dbReference type="InParanoid" id="A0A3N4KTH6"/>
<feature type="compositionally biased region" description="Low complexity" evidence="1">
    <location>
        <begin position="104"/>
        <end position="113"/>
    </location>
</feature>
<evidence type="ECO:0000313" key="2">
    <source>
        <dbReference type="EMBL" id="RPB11651.1"/>
    </source>
</evidence>
<feature type="compositionally biased region" description="Low complexity" evidence="1">
    <location>
        <begin position="835"/>
        <end position="853"/>
    </location>
</feature>
<feature type="region of interest" description="Disordered" evidence="1">
    <location>
        <begin position="633"/>
        <end position="654"/>
    </location>
</feature>
<name>A0A3N4KTH6_9PEZI</name>
<feature type="region of interest" description="Disordered" evidence="1">
    <location>
        <begin position="375"/>
        <end position="482"/>
    </location>
</feature>
<feature type="compositionally biased region" description="Polar residues" evidence="1">
    <location>
        <begin position="130"/>
        <end position="141"/>
    </location>
</feature>
<evidence type="ECO:0000313" key="3">
    <source>
        <dbReference type="Proteomes" id="UP000277580"/>
    </source>
</evidence>
<accession>A0A3N4KTH6</accession>
<dbReference type="Proteomes" id="UP000277580">
    <property type="component" value="Unassembled WGS sequence"/>
</dbReference>
<organism evidence="2 3">
    <name type="scientific">Morchella conica CCBAS932</name>
    <dbReference type="NCBI Taxonomy" id="1392247"/>
    <lineage>
        <taxon>Eukaryota</taxon>
        <taxon>Fungi</taxon>
        <taxon>Dikarya</taxon>
        <taxon>Ascomycota</taxon>
        <taxon>Pezizomycotina</taxon>
        <taxon>Pezizomycetes</taxon>
        <taxon>Pezizales</taxon>
        <taxon>Morchellaceae</taxon>
        <taxon>Morchella</taxon>
    </lineage>
</organism>
<sequence length="1136" mass="124088">MSSSHFFPQAVQAAGVPRIPPMNDKNISPTNGFQPAVLTSDARVPPGHFERVASARANGKIPINSLLTSPQSLLAHLPKTNAQARTARKSAFHVSPSSRGDGGYSTSPTSSSGRKCISGSGSEGDKKENNSLSTSEVSSGSPIRIQGKNSLENHKHTPKKFPLPPKPQQIQQTPQAPTNNEDSGSTMPAAASSAVPASEAAAAPSAAAEPPKSSKMKRLQLALSETISSTKPKRQKVATAKAAALAKEPFMNADGTAVKKRRPPGVMSEKEKARERRRAKAIKGSGKFSLRDTIEPITGTTINVAAKPQPIAHLPRSKPRGPVVPTLPPRYEVPRGRYLQRQPVSNVQQETANPSIPSSNAHEHMIFEFNANPQAAIPRAPPKTNSKTPNRSSSSRAPYKAQGNSVTEAILIDSSPSSVEKNKDNRFNLQNEKRRGIEKAPVYNIPSDSDDITINLTSPQPGEDTRRTQKKQSSNTPSHAGLTGALSVTDVLFTKCVSSLTPPDERKRLCIGIEDIIQRLEIQKDQSKFLRHPITWSENRAHPTLENLAVLLRRLCVVTDEGLIVTFECWKEDKPKFKGQFILPEDAEHTQRSYPRRSEDVPPEIIEPSAVREEAPGKALATEIPKSHIPEIISASETSSTSRSPGISRRTSITSDSCGSHYYVPNVPETGNALEQLVGRKQRGTEGSIASDVVQLVGSLSSPLNLQESVLSEGPTEAIFSTEYIVEQSLVTSDHPREEEGLPGPIAETSEVVAEQEEEGLPNQNAENPMVAEQEQEELASPTVENPEVIAEQEEEELTNQIADDPVVAEQDEEGLGIPTVENPEAVVELEERGSPSPVVETPEVVTEPSSPSNQIQEENAASATTLQGSATTVTKPFVSHKRKRKIFQPFTVEDLLSESRSDKELQSHQASLLLRKRQEKDDEYFPRILRLNKAESDVKAELDTLNASAKSEELCCQRRIDALFKVIHSGGQANWEEYRELIRKRDSLREDYTRQTVRLVDKASKIANEKAWCLSQKKKAVEELDNATQDKGQNGESVTPTVTTSSSSVSDTMDAGSGPVPFSTIDHFPTMDSMLAETRVEGYSMAREFLKRLIPWAKMEPEPVSDPSPAELEAAAAIAAADAKKKMRRKKRLRW</sequence>
<feature type="compositionally biased region" description="Polar residues" evidence="1">
    <location>
        <begin position="1027"/>
        <end position="1037"/>
    </location>
</feature>
<feature type="region of interest" description="Disordered" evidence="1">
    <location>
        <begin position="815"/>
        <end position="871"/>
    </location>
</feature>
<feature type="region of interest" description="Disordered" evidence="1">
    <location>
        <begin position="1025"/>
        <end position="1056"/>
    </location>
</feature>
<dbReference type="EMBL" id="ML119134">
    <property type="protein sequence ID" value="RPB11651.1"/>
    <property type="molecule type" value="Genomic_DNA"/>
</dbReference>
<feature type="region of interest" description="Disordered" evidence="1">
    <location>
        <begin position="312"/>
        <end position="331"/>
    </location>
</feature>
<dbReference type="OrthoDB" id="5394247at2759"/>
<feature type="compositionally biased region" description="Basic and acidic residues" evidence="1">
    <location>
        <begin position="420"/>
        <end position="438"/>
    </location>
</feature>
<dbReference type="AlphaFoldDB" id="A0A3N4KTH6"/>
<feature type="region of interest" description="Disordered" evidence="1">
    <location>
        <begin position="752"/>
        <end position="803"/>
    </location>
</feature>
<feature type="compositionally biased region" description="Polar residues" evidence="1">
    <location>
        <begin position="383"/>
        <end position="407"/>
    </location>
</feature>
<proteinExistence type="predicted"/>
<reference evidence="2 3" key="1">
    <citation type="journal article" date="2018" name="Nat. Ecol. Evol.">
        <title>Pezizomycetes genomes reveal the molecular basis of ectomycorrhizal truffle lifestyle.</title>
        <authorList>
            <person name="Murat C."/>
            <person name="Payen T."/>
            <person name="Noel B."/>
            <person name="Kuo A."/>
            <person name="Morin E."/>
            <person name="Chen J."/>
            <person name="Kohler A."/>
            <person name="Krizsan K."/>
            <person name="Balestrini R."/>
            <person name="Da Silva C."/>
            <person name="Montanini B."/>
            <person name="Hainaut M."/>
            <person name="Levati E."/>
            <person name="Barry K.W."/>
            <person name="Belfiori B."/>
            <person name="Cichocki N."/>
            <person name="Clum A."/>
            <person name="Dockter R.B."/>
            <person name="Fauchery L."/>
            <person name="Guy J."/>
            <person name="Iotti M."/>
            <person name="Le Tacon F."/>
            <person name="Lindquist E.A."/>
            <person name="Lipzen A."/>
            <person name="Malagnac F."/>
            <person name="Mello A."/>
            <person name="Molinier V."/>
            <person name="Miyauchi S."/>
            <person name="Poulain J."/>
            <person name="Riccioni C."/>
            <person name="Rubini A."/>
            <person name="Sitrit Y."/>
            <person name="Splivallo R."/>
            <person name="Traeger S."/>
            <person name="Wang M."/>
            <person name="Zifcakova L."/>
            <person name="Wipf D."/>
            <person name="Zambonelli A."/>
            <person name="Paolocci F."/>
            <person name="Nowrousian M."/>
            <person name="Ottonello S."/>
            <person name="Baldrian P."/>
            <person name="Spatafora J.W."/>
            <person name="Henrissat B."/>
            <person name="Nagy L.G."/>
            <person name="Aury J.M."/>
            <person name="Wincker P."/>
            <person name="Grigoriev I.V."/>
            <person name="Bonfante P."/>
            <person name="Martin F.M."/>
        </authorList>
    </citation>
    <scope>NUCLEOTIDE SEQUENCE [LARGE SCALE GENOMIC DNA]</scope>
    <source>
        <strain evidence="2 3">CCBAS932</strain>
    </source>
</reference>